<organism evidence="3 4">
    <name type="scientific">Sorangium cellulosum</name>
    <name type="common">Polyangium cellulosum</name>
    <dbReference type="NCBI Taxonomy" id="56"/>
    <lineage>
        <taxon>Bacteria</taxon>
        <taxon>Pseudomonadati</taxon>
        <taxon>Myxococcota</taxon>
        <taxon>Polyangia</taxon>
        <taxon>Polyangiales</taxon>
        <taxon>Polyangiaceae</taxon>
        <taxon>Sorangium</taxon>
    </lineage>
</organism>
<gene>
    <name evidence="3" type="ORF">BE04_21380</name>
</gene>
<dbReference type="Proteomes" id="UP000075604">
    <property type="component" value="Unassembled WGS sequence"/>
</dbReference>
<name>A0A150P325_SORCE</name>
<evidence type="ECO:0000313" key="4">
    <source>
        <dbReference type="Proteomes" id="UP000075604"/>
    </source>
</evidence>
<evidence type="ECO:0000259" key="2">
    <source>
        <dbReference type="Pfam" id="PF06439"/>
    </source>
</evidence>
<sequence length="213" mass="22400">MSIAAEAPDGAEVLFNGIDLRGFTARGGGPAGWKVEDGAIRVVAGAGDIVSAARFEDALIHLEFQCPDMPHATGQAKGNSGVFVQGRYEIQVLDSHGVAVPGTGDCGAVYGQLAPLSNACRPALAWQSYDIVFRAARVAGGGEVVEPARLTLLHNGVVIHNNVTLRGPTQGASDEDEGAPGPLRLQDHGDPVRYRNIWLVRLAPRGSERYEPG</sequence>
<feature type="region of interest" description="Disordered" evidence="1">
    <location>
        <begin position="165"/>
        <end position="186"/>
    </location>
</feature>
<protein>
    <recommendedName>
        <fullName evidence="2">3-keto-alpha-glucoside-1,2-lyase/3-keto-2-hydroxy-glucal hydratase domain-containing protein</fullName>
    </recommendedName>
</protein>
<dbReference type="InterPro" id="IPR010496">
    <property type="entry name" value="AL/BT2_dom"/>
</dbReference>
<dbReference type="Pfam" id="PF06439">
    <property type="entry name" value="3keto-disac_hyd"/>
    <property type="match status" value="1"/>
</dbReference>
<feature type="domain" description="3-keto-alpha-glucoside-1,2-lyase/3-keto-2-hydroxy-glucal hydratase" evidence="2">
    <location>
        <begin position="10"/>
        <end position="199"/>
    </location>
</feature>
<dbReference type="EMBL" id="JELX01004205">
    <property type="protein sequence ID" value="KYF49835.1"/>
    <property type="molecule type" value="Genomic_DNA"/>
</dbReference>
<comment type="caution">
    <text evidence="3">The sequence shown here is derived from an EMBL/GenBank/DDBJ whole genome shotgun (WGS) entry which is preliminary data.</text>
</comment>
<evidence type="ECO:0000256" key="1">
    <source>
        <dbReference type="SAM" id="MobiDB-lite"/>
    </source>
</evidence>
<accession>A0A150P325</accession>
<dbReference type="GO" id="GO:0016787">
    <property type="term" value="F:hydrolase activity"/>
    <property type="evidence" value="ECO:0007669"/>
    <property type="project" value="InterPro"/>
</dbReference>
<proteinExistence type="predicted"/>
<dbReference type="AlphaFoldDB" id="A0A150P325"/>
<evidence type="ECO:0000313" key="3">
    <source>
        <dbReference type="EMBL" id="KYF49835.1"/>
    </source>
</evidence>
<reference evidence="3 4" key="1">
    <citation type="submission" date="2014-02" db="EMBL/GenBank/DDBJ databases">
        <title>The small core and large imbalanced accessory genome model reveals a collaborative survival strategy of Sorangium cellulosum strains in nature.</title>
        <authorList>
            <person name="Han K."/>
            <person name="Peng R."/>
            <person name="Blom J."/>
            <person name="Li Y.-Z."/>
        </authorList>
    </citation>
    <scope>NUCLEOTIDE SEQUENCE [LARGE SCALE GENOMIC DNA]</scope>
    <source>
        <strain evidence="3 4">So0157-18</strain>
    </source>
</reference>
<dbReference type="Gene3D" id="2.60.120.560">
    <property type="entry name" value="Exo-inulinase, domain 1"/>
    <property type="match status" value="1"/>
</dbReference>